<reference evidence="1 2" key="1">
    <citation type="submission" date="2019-01" db="EMBL/GenBank/DDBJ databases">
        <authorList>
            <person name="Brito A."/>
        </authorList>
    </citation>
    <scope>NUCLEOTIDE SEQUENCE [LARGE SCALE GENOMIC DNA]</scope>
    <source>
        <strain evidence="1">1</strain>
    </source>
</reference>
<evidence type="ECO:0000313" key="1">
    <source>
        <dbReference type="EMBL" id="VEP15487.1"/>
    </source>
</evidence>
<gene>
    <name evidence="1" type="ORF">H1P_340013</name>
</gene>
<dbReference type="Proteomes" id="UP000320055">
    <property type="component" value="Unassembled WGS sequence"/>
</dbReference>
<organism evidence="1 2">
    <name type="scientific">Hyella patelloides LEGE 07179</name>
    <dbReference type="NCBI Taxonomy" id="945734"/>
    <lineage>
        <taxon>Bacteria</taxon>
        <taxon>Bacillati</taxon>
        <taxon>Cyanobacteriota</taxon>
        <taxon>Cyanophyceae</taxon>
        <taxon>Pleurocapsales</taxon>
        <taxon>Hyellaceae</taxon>
        <taxon>Hyella</taxon>
    </lineage>
</organism>
<keyword evidence="2" id="KW-1185">Reference proteome</keyword>
<dbReference type="AlphaFoldDB" id="A0A563VVR0"/>
<accession>A0A563VVR0</accession>
<dbReference type="EMBL" id="CAACVJ010000268">
    <property type="protein sequence ID" value="VEP15487.1"/>
    <property type="molecule type" value="Genomic_DNA"/>
</dbReference>
<proteinExistence type="predicted"/>
<name>A0A563VVR0_9CYAN</name>
<sequence>MNCILSMCGKHFLIWYKLAHDTSLHGIFTLTNLSQVKYPVSQRHYANSFAG</sequence>
<protein>
    <submittedName>
        <fullName evidence="1">Uncharacterized protein</fullName>
    </submittedName>
</protein>
<evidence type="ECO:0000313" key="2">
    <source>
        <dbReference type="Proteomes" id="UP000320055"/>
    </source>
</evidence>